<proteinExistence type="predicted"/>
<evidence type="ECO:0000313" key="3">
    <source>
        <dbReference type="Proteomes" id="UP000245207"/>
    </source>
</evidence>
<keyword evidence="1" id="KW-0812">Transmembrane</keyword>
<keyword evidence="3" id="KW-1185">Reference proteome</keyword>
<name>A0A2U1KVB3_ARTAN</name>
<accession>A0A2U1KVB3</accession>
<dbReference type="PANTHER" id="PTHR13301">
    <property type="entry name" value="X-BOX TRANSCRIPTION FACTOR-RELATED"/>
    <property type="match status" value="1"/>
</dbReference>
<dbReference type="SUPFAM" id="SSF57850">
    <property type="entry name" value="RING/U-box"/>
    <property type="match status" value="1"/>
</dbReference>
<reference evidence="2 3" key="1">
    <citation type="journal article" date="2018" name="Mol. Plant">
        <title>The genome of Artemisia annua provides insight into the evolution of Asteraceae family and artemisinin biosynthesis.</title>
        <authorList>
            <person name="Shen Q."/>
            <person name="Zhang L."/>
            <person name="Liao Z."/>
            <person name="Wang S."/>
            <person name="Yan T."/>
            <person name="Shi P."/>
            <person name="Liu M."/>
            <person name="Fu X."/>
            <person name="Pan Q."/>
            <person name="Wang Y."/>
            <person name="Lv Z."/>
            <person name="Lu X."/>
            <person name="Zhang F."/>
            <person name="Jiang W."/>
            <person name="Ma Y."/>
            <person name="Chen M."/>
            <person name="Hao X."/>
            <person name="Li L."/>
            <person name="Tang Y."/>
            <person name="Lv G."/>
            <person name="Zhou Y."/>
            <person name="Sun X."/>
            <person name="Brodelius P.E."/>
            <person name="Rose J.K.C."/>
            <person name="Tang K."/>
        </authorList>
    </citation>
    <scope>NUCLEOTIDE SEQUENCE [LARGE SCALE GENOMIC DNA]</scope>
    <source>
        <strain evidence="3">cv. Huhao1</strain>
        <tissue evidence="2">Leaf</tissue>
    </source>
</reference>
<comment type="caution">
    <text evidence="2">The sequence shown here is derived from an EMBL/GenBank/DDBJ whole genome shotgun (WGS) entry which is preliminary data.</text>
</comment>
<feature type="transmembrane region" description="Helical" evidence="1">
    <location>
        <begin position="218"/>
        <end position="237"/>
    </location>
</feature>
<organism evidence="2 3">
    <name type="scientific">Artemisia annua</name>
    <name type="common">Sweet wormwood</name>
    <dbReference type="NCBI Taxonomy" id="35608"/>
    <lineage>
        <taxon>Eukaryota</taxon>
        <taxon>Viridiplantae</taxon>
        <taxon>Streptophyta</taxon>
        <taxon>Embryophyta</taxon>
        <taxon>Tracheophyta</taxon>
        <taxon>Spermatophyta</taxon>
        <taxon>Magnoliopsida</taxon>
        <taxon>eudicotyledons</taxon>
        <taxon>Gunneridae</taxon>
        <taxon>Pentapetalae</taxon>
        <taxon>asterids</taxon>
        <taxon>campanulids</taxon>
        <taxon>Asterales</taxon>
        <taxon>Asteraceae</taxon>
        <taxon>Asteroideae</taxon>
        <taxon>Anthemideae</taxon>
        <taxon>Artemisiinae</taxon>
        <taxon>Artemisia</taxon>
    </lineage>
</organism>
<dbReference type="InterPro" id="IPR013083">
    <property type="entry name" value="Znf_RING/FYVE/PHD"/>
</dbReference>
<gene>
    <name evidence="2" type="ORF">CTI12_AA559300</name>
</gene>
<dbReference type="EMBL" id="PKPP01013602">
    <property type="protein sequence ID" value="PWA40699.1"/>
    <property type="molecule type" value="Genomic_DNA"/>
</dbReference>
<sequence length="256" mass="29407">MRALYTGDEYVAYTVHIPPTPDHQFMANSQESLEYRNVQGNPSENRIKDTVFTGSFNSKTRAHTRRMKSVEEVTVLKSKLLCQMNGCDEKLLGKSSKTQCECGFRICAECYLDCCSNGSGVCPGCKELFRENYDESDNKDEFQPMMHEENHTVNLLRKICSSEYEAPPSFNNRMNRPLTQKVRISAAILSPYRLLIVLRLAALGLFLTWRILHPNMDAIWPWLMSVICEVWFAFSWLMDQLSKLCPVTRSTESEGF</sequence>
<evidence type="ECO:0000256" key="1">
    <source>
        <dbReference type="SAM" id="Phobius"/>
    </source>
</evidence>
<dbReference type="Gene3D" id="3.30.40.10">
    <property type="entry name" value="Zinc/RING finger domain, C3HC4 (zinc finger)"/>
    <property type="match status" value="1"/>
</dbReference>
<dbReference type="Pfam" id="PF14570">
    <property type="entry name" value="zf-RING_4"/>
    <property type="match status" value="1"/>
</dbReference>
<protein>
    <submittedName>
        <fullName evidence="2">Cellulose synthase</fullName>
    </submittedName>
</protein>
<dbReference type="Proteomes" id="UP000245207">
    <property type="component" value="Unassembled WGS sequence"/>
</dbReference>
<keyword evidence="1" id="KW-1133">Transmembrane helix</keyword>
<evidence type="ECO:0000313" key="2">
    <source>
        <dbReference type="EMBL" id="PWA40699.1"/>
    </source>
</evidence>
<keyword evidence="1" id="KW-0472">Membrane</keyword>
<dbReference type="OrthoDB" id="72851at2759"/>
<feature type="transmembrane region" description="Helical" evidence="1">
    <location>
        <begin position="192"/>
        <end position="212"/>
    </location>
</feature>
<dbReference type="STRING" id="35608.A0A2U1KVB3"/>
<dbReference type="AlphaFoldDB" id="A0A2U1KVB3"/>